<dbReference type="InterPro" id="IPR017441">
    <property type="entry name" value="Protein_kinase_ATP_BS"/>
</dbReference>
<dbReference type="PANTHER" id="PTHR43289:SF34">
    <property type="entry name" value="SERINE_THREONINE-PROTEIN KINASE YBDM-RELATED"/>
    <property type="match status" value="1"/>
</dbReference>
<keyword evidence="3 7" id="KW-0418">Kinase</keyword>
<dbReference type="Gene3D" id="3.30.200.20">
    <property type="entry name" value="Phosphorylase Kinase, domain 1"/>
    <property type="match status" value="1"/>
</dbReference>
<evidence type="ECO:0000313" key="8">
    <source>
        <dbReference type="Proteomes" id="UP001054846"/>
    </source>
</evidence>
<evidence type="ECO:0000259" key="6">
    <source>
        <dbReference type="PROSITE" id="PS50011"/>
    </source>
</evidence>
<accession>A0ABY3PI12</accession>
<evidence type="ECO:0000256" key="1">
    <source>
        <dbReference type="ARBA" id="ARBA00022679"/>
    </source>
</evidence>
<feature type="binding site" evidence="5">
    <location>
        <position position="65"/>
    </location>
    <ligand>
        <name>ATP</name>
        <dbReference type="ChEBI" id="CHEBI:30616"/>
    </ligand>
</feature>
<dbReference type="SMART" id="SM00220">
    <property type="entry name" value="S_TKc"/>
    <property type="match status" value="1"/>
</dbReference>
<keyword evidence="8" id="KW-1185">Reference proteome</keyword>
<dbReference type="PROSITE" id="PS00108">
    <property type="entry name" value="PROTEIN_KINASE_ST"/>
    <property type="match status" value="1"/>
</dbReference>
<dbReference type="PROSITE" id="PS00107">
    <property type="entry name" value="PROTEIN_KINASE_ATP"/>
    <property type="match status" value="1"/>
</dbReference>
<dbReference type="Proteomes" id="UP001054846">
    <property type="component" value="Chromosome"/>
</dbReference>
<dbReference type="InterPro" id="IPR000719">
    <property type="entry name" value="Prot_kinase_dom"/>
</dbReference>
<gene>
    <name evidence="7" type="ORF">ISF26_16035</name>
</gene>
<evidence type="ECO:0000256" key="4">
    <source>
        <dbReference type="ARBA" id="ARBA00022840"/>
    </source>
</evidence>
<name>A0ABY3PI12_9CYAN</name>
<dbReference type="CDD" id="cd14014">
    <property type="entry name" value="STKc_PknB_like"/>
    <property type="match status" value="1"/>
</dbReference>
<dbReference type="InterPro" id="IPR011009">
    <property type="entry name" value="Kinase-like_dom_sf"/>
</dbReference>
<proteinExistence type="predicted"/>
<organism evidence="7 8">
    <name type="scientific">Gloeobacter morelensis MG652769</name>
    <dbReference type="NCBI Taxonomy" id="2781736"/>
    <lineage>
        <taxon>Bacteria</taxon>
        <taxon>Bacillati</taxon>
        <taxon>Cyanobacteriota</taxon>
        <taxon>Cyanophyceae</taxon>
        <taxon>Gloeobacterales</taxon>
        <taxon>Gloeobacteraceae</taxon>
        <taxon>Gloeobacter</taxon>
        <taxon>Gloeobacter morelensis</taxon>
    </lineage>
</organism>
<keyword evidence="2 5" id="KW-0547">Nucleotide-binding</keyword>
<sequence length="483" mass="52181">MAVEPPPQHDEYRCAAAQSMGEEPLSAGQRLGAYRIIRPLGRGGMGAVYLAQRDDGQFDKRAAVKILQPQLHGPGLRERFIGERQILASLDHPYITRLLDGGTTEQGMPYLVMDYVEGQPINLYCNKQKLGVDERLRLFLKVCEAVHYAHAHRVIHRDLKPANILIDTEGNPRLLDFGIAKLLPADPEATAVFSQSMTRLLTPGYASPEQIKGEAITPASDEYSLAVVLCELLSGRRPGDANPQPLTGKLSGPLASLVLKALCEDPLDRFGSVAAFSLAIERHLTGQALPWPQTGTLLRPIRAHRRLATAMAAACLAVALGWWSLQAAVPPARRAIAVLPFENLSGDGRSAYFGKGVAVDLADQLGKTGRFTVIAGRAATGGSHHHLRRPFSTEAVLSGSVRRTGGHIRVVSQLVDAHSGVQLWSESFDRPLQSGFADQTEVARQIVGALESRYAPGRKAIAPKSRPAKANCLQNFCPPGGPN</sequence>
<keyword evidence="4 5" id="KW-0067">ATP-binding</keyword>
<feature type="domain" description="Protein kinase" evidence="6">
    <location>
        <begin position="34"/>
        <end position="284"/>
    </location>
</feature>
<dbReference type="InterPro" id="IPR008271">
    <property type="entry name" value="Ser/Thr_kinase_AS"/>
</dbReference>
<dbReference type="SUPFAM" id="SSF56112">
    <property type="entry name" value="Protein kinase-like (PK-like)"/>
    <property type="match status" value="1"/>
</dbReference>
<evidence type="ECO:0000256" key="5">
    <source>
        <dbReference type="PROSITE-ProRule" id="PRU10141"/>
    </source>
</evidence>
<dbReference type="EMBL" id="CP063845">
    <property type="protein sequence ID" value="UFP93301.1"/>
    <property type="molecule type" value="Genomic_DNA"/>
</dbReference>
<dbReference type="Gene3D" id="3.40.50.10070">
    <property type="entry name" value="TolB, N-terminal domain"/>
    <property type="match status" value="1"/>
</dbReference>
<evidence type="ECO:0000313" key="7">
    <source>
        <dbReference type="EMBL" id="UFP93301.1"/>
    </source>
</evidence>
<dbReference type="Gene3D" id="1.10.510.10">
    <property type="entry name" value="Transferase(Phosphotransferase) domain 1"/>
    <property type="match status" value="1"/>
</dbReference>
<dbReference type="PROSITE" id="PS50011">
    <property type="entry name" value="PROTEIN_KINASE_DOM"/>
    <property type="match status" value="1"/>
</dbReference>
<dbReference type="Pfam" id="PF00069">
    <property type="entry name" value="Pkinase"/>
    <property type="match status" value="1"/>
</dbReference>
<dbReference type="RefSeq" id="WP_230840304.1">
    <property type="nucleotide sequence ID" value="NZ_CP063845.1"/>
</dbReference>
<evidence type="ECO:0000256" key="2">
    <source>
        <dbReference type="ARBA" id="ARBA00022741"/>
    </source>
</evidence>
<dbReference type="PANTHER" id="PTHR43289">
    <property type="entry name" value="MITOGEN-ACTIVATED PROTEIN KINASE KINASE KINASE 20-RELATED"/>
    <property type="match status" value="1"/>
</dbReference>
<reference evidence="7 8" key="1">
    <citation type="journal article" date="2021" name="Genome Biol. Evol.">
        <title>Complete Genome Sequencing of a Novel Gloeobacter Species from a Waterfall Cave in Mexico.</title>
        <authorList>
            <person name="Saw J.H."/>
            <person name="Cardona T."/>
            <person name="Montejano G."/>
        </authorList>
    </citation>
    <scope>NUCLEOTIDE SEQUENCE [LARGE SCALE GENOMIC DNA]</scope>
    <source>
        <strain evidence="7">MG652769</strain>
    </source>
</reference>
<keyword evidence="1" id="KW-0808">Transferase</keyword>
<dbReference type="GO" id="GO:0016301">
    <property type="term" value="F:kinase activity"/>
    <property type="evidence" value="ECO:0007669"/>
    <property type="project" value="UniProtKB-KW"/>
</dbReference>
<protein>
    <submittedName>
        <fullName evidence="7">Protein kinase</fullName>
    </submittedName>
</protein>
<evidence type="ECO:0000256" key="3">
    <source>
        <dbReference type="ARBA" id="ARBA00022777"/>
    </source>
</evidence>